<reference evidence="2 3" key="1">
    <citation type="submission" date="2019-10" db="EMBL/GenBank/DDBJ databases">
        <authorList>
            <person name="Wolf R A."/>
        </authorList>
    </citation>
    <scope>NUCLEOTIDE SEQUENCE [LARGE SCALE GENOMIC DNA]</scope>
    <source>
        <strain evidence="2">Collinsella_aerofaciens_AK_138A</strain>
    </source>
</reference>
<dbReference type="Pfam" id="PF00535">
    <property type="entry name" value="Glycos_transf_2"/>
    <property type="match status" value="1"/>
</dbReference>
<dbReference type="SUPFAM" id="SSF53448">
    <property type="entry name" value="Nucleotide-diphospho-sugar transferases"/>
    <property type="match status" value="1"/>
</dbReference>
<evidence type="ECO:0000313" key="3">
    <source>
        <dbReference type="Proteomes" id="UP000330807"/>
    </source>
</evidence>
<dbReference type="CDD" id="cd00761">
    <property type="entry name" value="Glyco_tranf_GTA_type"/>
    <property type="match status" value="1"/>
</dbReference>
<dbReference type="InterPro" id="IPR029044">
    <property type="entry name" value="Nucleotide-diphossugar_trans"/>
</dbReference>
<protein>
    <submittedName>
        <fullName evidence="2">Glycosyltransferase EpsH</fullName>
        <ecNumber evidence="2">2.4.-.-</ecNumber>
    </submittedName>
</protein>
<evidence type="ECO:0000313" key="2">
    <source>
        <dbReference type="EMBL" id="VWL91248.1"/>
    </source>
</evidence>
<keyword evidence="2" id="KW-0328">Glycosyltransferase</keyword>
<keyword evidence="2" id="KW-0808">Transferase</keyword>
<dbReference type="RefSeq" id="WP_156063016.1">
    <property type="nucleotide sequence ID" value="NZ_CABWIH010000029.1"/>
</dbReference>
<evidence type="ECO:0000259" key="1">
    <source>
        <dbReference type="Pfam" id="PF00535"/>
    </source>
</evidence>
<dbReference type="Gene3D" id="3.90.550.10">
    <property type="entry name" value="Spore Coat Polysaccharide Biosynthesis Protein SpsA, Chain A"/>
    <property type="match status" value="1"/>
</dbReference>
<dbReference type="Proteomes" id="UP000330807">
    <property type="component" value="Unassembled WGS sequence"/>
</dbReference>
<dbReference type="EMBL" id="CABWIH010000029">
    <property type="protein sequence ID" value="VWL91248.1"/>
    <property type="molecule type" value="Genomic_DNA"/>
</dbReference>
<dbReference type="InterPro" id="IPR001173">
    <property type="entry name" value="Glyco_trans_2-like"/>
</dbReference>
<gene>
    <name evidence="2" type="primary">epsH_3</name>
    <name evidence="2" type="ORF">LMKDKBCB_01288</name>
</gene>
<dbReference type="PANTHER" id="PTHR22916">
    <property type="entry name" value="GLYCOSYLTRANSFERASE"/>
    <property type="match status" value="1"/>
</dbReference>
<proteinExistence type="predicted"/>
<feature type="domain" description="Glycosyltransferase 2-like" evidence="1">
    <location>
        <begin position="6"/>
        <end position="140"/>
    </location>
</feature>
<sequence length="328" mass="37552">MDKEVSIIVPMYNVEKYIERCLSSLSNQTIESYEVICIDDCSPDGSAEIASRFSNKYPNKFKLYHNETNIGLGKTRERGISLSEAPYVMFVDSDDYVADNYIETYLDEAKNSNAELVIGGYSRDVDGRITPHYPTNSDWSLLSYTIACAKLYKKSFLTDKGIHFSSTRCGEDIFFSSMIFLAEPSYSVLEKYAGYYYYFNRNSITSSAKKDRQLERYIAGIYDELLNDGAFDGVEDRKLHMIEYCYYANMVNALVVYGKGCGKKRMQEKVAFVFNHAATLFQNSLANPLLRSPFIKGESLKRSMGVYLALMLHRHNLDRPFYNLVAKL</sequence>
<dbReference type="EC" id="2.4.-.-" evidence="2"/>
<dbReference type="GO" id="GO:0016758">
    <property type="term" value="F:hexosyltransferase activity"/>
    <property type="evidence" value="ECO:0007669"/>
    <property type="project" value="UniProtKB-ARBA"/>
</dbReference>
<dbReference type="AlphaFoldDB" id="A0A5K1IRW0"/>
<accession>A0A5K1IRW0</accession>
<dbReference type="PANTHER" id="PTHR22916:SF3">
    <property type="entry name" value="UDP-GLCNAC:BETAGAL BETA-1,3-N-ACETYLGLUCOSAMINYLTRANSFERASE-LIKE PROTEIN 1"/>
    <property type="match status" value="1"/>
</dbReference>
<name>A0A5K1IRW0_9ACTN</name>
<organism evidence="2 3">
    <name type="scientific">Collinsella aerofaciens</name>
    <dbReference type="NCBI Taxonomy" id="74426"/>
    <lineage>
        <taxon>Bacteria</taxon>
        <taxon>Bacillati</taxon>
        <taxon>Actinomycetota</taxon>
        <taxon>Coriobacteriia</taxon>
        <taxon>Coriobacteriales</taxon>
        <taxon>Coriobacteriaceae</taxon>
        <taxon>Collinsella</taxon>
    </lineage>
</organism>